<evidence type="ECO:0000256" key="6">
    <source>
        <dbReference type="ARBA" id="ARBA00029467"/>
    </source>
</evidence>
<evidence type="ECO:0000256" key="3">
    <source>
        <dbReference type="ARBA" id="ARBA00022729"/>
    </source>
</evidence>
<proteinExistence type="inferred from homology"/>
<evidence type="ECO:0000313" key="8">
    <source>
        <dbReference type="EMBL" id="CAH8342801.1"/>
    </source>
</evidence>
<dbReference type="InterPro" id="IPR009606">
    <property type="entry name" value="DEAL/Modifying_wall_lignin1/2"/>
</dbReference>
<dbReference type="InterPro" id="IPR052222">
    <property type="entry name" value="DESIGUAL"/>
</dbReference>
<organism evidence="8 9">
    <name type="scientific">Eruca vesicaria subsp. sativa</name>
    <name type="common">Garden rocket</name>
    <name type="synonym">Eruca sativa</name>
    <dbReference type="NCBI Taxonomy" id="29727"/>
    <lineage>
        <taxon>Eukaryota</taxon>
        <taxon>Viridiplantae</taxon>
        <taxon>Streptophyta</taxon>
        <taxon>Embryophyta</taxon>
        <taxon>Tracheophyta</taxon>
        <taxon>Spermatophyta</taxon>
        <taxon>Magnoliopsida</taxon>
        <taxon>eudicotyledons</taxon>
        <taxon>Gunneridae</taxon>
        <taxon>Pentapetalae</taxon>
        <taxon>rosids</taxon>
        <taxon>malvids</taxon>
        <taxon>Brassicales</taxon>
        <taxon>Brassicaceae</taxon>
        <taxon>Brassiceae</taxon>
        <taxon>Eruca</taxon>
    </lineage>
</organism>
<evidence type="ECO:0000256" key="7">
    <source>
        <dbReference type="SAM" id="Phobius"/>
    </source>
</evidence>
<evidence type="ECO:0000256" key="4">
    <source>
        <dbReference type="ARBA" id="ARBA00022989"/>
    </source>
</evidence>
<sequence>MNRIWDIVVCLFIVGLDVAASVVGILAGVSQNRVCSEPSHKAFRLGLGAILILEIDQILVLFRALFFISPQDEVQRSFFSKKISYAFYFLGWIASVGAAVTLAIGVNSNRKSGSSCGFTHHLLTIGGILCFFRALFSADYYVSTIVGKDEAAK</sequence>
<keyword evidence="5 7" id="KW-0472">Membrane</keyword>
<name>A0ABC8K090_ERUVS</name>
<feature type="transmembrane region" description="Helical" evidence="7">
    <location>
        <begin position="42"/>
        <end position="66"/>
    </location>
</feature>
<dbReference type="GO" id="GO:0012505">
    <property type="term" value="C:endomembrane system"/>
    <property type="evidence" value="ECO:0007669"/>
    <property type="project" value="UniProtKB-SubCell"/>
</dbReference>
<keyword evidence="9" id="KW-1185">Reference proteome</keyword>
<dbReference type="Proteomes" id="UP001642260">
    <property type="component" value="Unassembled WGS sequence"/>
</dbReference>
<protein>
    <submittedName>
        <fullName evidence="8">Uncharacterized protein</fullName>
    </submittedName>
</protein>
<feature type="transmembrane region" description="Helical" evidence="7">
    <location>
        <begin position="118"/>
        <end position="136"/>
    </location>
</feature>
<feature type="transmembrane region" description="Helical" evidence="7">
    <location>
        <begin position="7"/>
        <end position="30"/>
    </location>
</feature>
<dbReference type="AlphaFoldDB" id="A0ABC8K090"/>
<evidence type="ECO:0000313" key="9">
    <source>
        <dbReference type="Proteomes" id="UP001642260"/>
    </source>
</evidence>
<comment type="caution">
    <text evidence="8">The sequence shown here is derived from an EMBL/GenBank/DDBJ whole genome shotgun (WGS) entry which is preliminary data.</text>
</comment>
<reference evidence="8 9" key="1">
    <citation type="submission" date="2022-03" db="EMBL/GenBank/DDBJ databases">
        <authorList>
            <person name="Macdonald S."/>
            <person name="Ahmed S."/>
            <person name="Newling K."/>
        </authorList>
    </citation>
    <scope>NUCLEOTIDE SEQUENCE [LARGE SCALE GENOMIC DNA]</scope>
</reference>
<feature type="transmembrane region" description="Helical" evidence="7">
    <location>
        <begin position="87"/>
        <end position="106"/>
    </location>
</feature>
<keyword evidence="3" id="KW-0732">Signal</keyword>
<comment type="subcellular location">
    <subcellularLocation>
        <location evidence="1">Endomembrane system</location>
        <topology evidence="1">Multi-pass membrane protein</topology>
    </subcellularLocation>
</comment>
<keyword evidence="4 7" id="KW-1133">Transmembrane helix</keyword>
<evidence type="ECO:0000256" key="2">
    <source>
        <dbReference type="ARBA" id="ARBA00022692"/>
    </source>
</evidence>
<evidence type="ECO:0000256" key="5">
    <source>
        <dbReference type="ARBA" id="ARBA00023136"/>
    </source>
</evidence>
<keyword evidence="2 7" id="KW-0812">Transmembrane</keyword>
<accession>A0ABC8K090</accession>
<gene>
    <name evidence="8" type="ORF">ERUC_LOCUS15948</name>
</gene>
<dbReference type="EMBL" id="CAKOAT010149376">
    <property type="protein sequence ID" value="CAH8342801.1"/>
    <property type="molecule type" value="Genomic_DNA"/>
</dbReference>
<comment type="similarity">
    <text evidence="6">Belongs to the DESIGUAL family.</text>
</comment>
<dbReference type="Pfam" id="PF06749">
    <property type="entry name" value="DUF1218"/>
    <property type="match status" value="1"/>
</dbReference>
<dbReference type="PANTHER" id="PTHR31769">
    <property type="entry name" value="OS07G0462200 PROTEIN-RELATED"/>
    <property type="match status" value="1"/>
</dbReference>
<evidence type="ECO:0000256" key="1">
    <source>
        <dbReference type="ARBA" id="ARBA00004127"/>
    </source>
</evidence>